<organism evidence="3 4">
    <name type="scientific">Limnobacter profundi</name>
    <dbReference type="NCBI Taxonomy" id="2732163"/>
    <lineage>
        <taxon>Bacteria</taxon>
        <taxon>Pseudomonadati</taxon>
        <taxon>Pseudomonadota</taxon>
        <taxon>Betaproteobacteria</taxon>
        <taxon>Burkholderiales</taxon>
        <taxon>Burkholderiaceae</taxon>
        <taxon>Limnobacter</taxon>
    </lineage>
</organism>
<keyword evidence="1" id="KW-0732">Signal</keyword>
<evidence type="ECO:0000313" key="4">
    <source>
        <dbReference type="Proteomes" id="UP000501130"/>
    </source>
</evidence>
<sequence length="110" mass="11704">MKKLITQTLIASGVALSALSPVYAAEQGKEPMKAVGQYVDDATITTKVKAKHAEDETVSALRVNVETKQGVVVLSGEARTEAEVERAEVLAKQVEGVKAVSNKIELKPKS</sequence>
<feature type="signal peptide" evidence="1">
    <location>
        <begin position="1"/>
        <end position="24"/>
    </location>
</feature>
<feature type="chain" id="PRO_5046326684" evidence="1">
    <location>
        <begin position="25"/>
        <end position="110"/>
    </location>
</feature>
<dbReference type="Pfam" id="PF04972">
    <property type="entry name" value="BON"/>
    <property type="match status" value="1"/>
</dbReference>
<name>A0ABX6N7B3_9BURK</name>
<accession>A0ABX6N7B3</accession>
<dbReference type="EMBL" id="CP053084">
    <property type="protein sequence ID" value="QJR29477.1"/>
    <property type="molecule type" value="Genomic_DNA"/>
</dbReference>
<evidence type="ECO:0000313" key="3">
    <source>
        <dbReference type="EMBL" id="QJR29477.1"/>
    </source>
</evidence>
<dbReference type="InterPro" id="IPR051686">
    <property type="entry name" value="Lipoprotein_DolP"/>
</dbReference>
<dbReference type="Proteomes" id="UP000501130">
    <property type="component" value="Chromosome"/>
</dbReference>
<dbReference type="PROSITE" id="PS50914">
    <property type="entry name" value="BON"/>
    <property type="match status" value="1"/>
</dbReference>
<protein>
    <submittedName>
        <fullName evidence="3">BON domain-containing protein</fullName>
    </submittedName>
</protein>
<dbReference type="InterPro" id="IPR007055">
    <property type="entry name" value="BON_dom"/>
</dbReference>
<dbReference type="Gene3D" id="3.30.1340.30">
    <property type="match status" value="1"/>
</dbReference>
<proteinExistence type="predicted"/>
<dbReference type="PANTHER" id="PTHR34606:SF15">
    <property type="entry name" value="BON DOMAIN-CONTAINING PROTEIN"/>
    <property type="match status" value="1"/>
</dbReference>
<evidence type="ECO:0000256" key="1">
    <source>
        <dbReference type="SAM" id="SignalP"/>
    </source>
</evidence>
<dbReference type="RefSeq" id="WP_105028971.1">
    <property type="nucleotide sequence ID" value="NZ_CP053084.1"/>
</dbReference>
<dbReference type="PANTHER" id="PTHR34606">
    <property type="entry name" value="BON DOMAIN-CONTAINING PROTEIN"/>
    <property type="match status" value="1"/>
</dbReference>
<feature type="domain" description="BON" evidence="2">
    <location>
        <begin position="40"/>
        <end position="108"/>
    </location>
</feature>
<reference evidence="3 4" key="1">
    <citation type="submission" date="2020-05" db="EMBL/GenBank/DDBJ databases">
        <title>Compete genome of Limnobacter sp. SAORIC-580.</title>
        <authorList>
            <person name="Song J."/>
            <person name="Cho J.-C."/>
        </authorList>
    </citation>
    <scope>NUCLEOTIDE SEQUENCE [LARGE SCALE GENOMIC DNA]</scope>
    <source>
        <strain evidence="3 4">SAORIC-580</strain>
    </source>
</reference>
<gene>
    <name evidence="3" type="ORF">HKT17_07000</name>
</gene>
<keyword evidence="4" id="KW-1185">Reference proteome</keyword>
<evidence type="ECO:0000259" key="2">
    <source>
        <dbReference type="PROSITE" id="PS50914"/>
    </source>
</evidence>